<feature type="region of interest" description="Disordered" evidence="1">
    <location>
        <begin position="50"/>
        <end position="101"/>
    </location>
</feature>
<reference evidence="2 3" key="1">
    <citation type="journal article" date="2021" name="Elife">
        <title>Chloroplast acquisition without the gene transfer in kleptoplastic sea slugs, Plakobranchus ocellatus.</title>
        <authorList>
            <person name="Maeda T."/>
            <person name="Takahashi S."/>
            <person name="Yoshida T."/>
            <person name="Shimamura S."/>
            <person name="Takaki Y."/>
            <person name="Nagai Y."/>
            <person name="Toyoda A."/>
            <person name="Suzuki Y."/>
            <person name="Arimoto A."/>
            <person name="Ishii H."/>
            <person name="Satoh N."/>
            <person name="Nishiyama T."/>
            <person name="Hasebe M."/>
            <person name="Maruyama T."/>
            <person name="Minagawa J."/>
            <person name="Obokata J."/>
            <person name="Shigenobu S."/>
        </authorList>
    </citation>
    <scope>NUCLEOTIDE SEQUENCE [LARGE SCALE GENOMIC DNA]</scope>
</reference>
<feature type="compositionally biased region" description="Acidic residues" evidence="1">
    <location>
        <begin position="50"/>
        <end position="60"/>
    </location>
</feature>
<gene>
    <name evidence="2" type="ORF">ElyMa_006108200</name>
</gene>
<name>A0AAV4GUL9_9GAST</name>
<comment type="caution">
    <text evidence="2">The sequence shown here is derived from an EMBL/GenBank/DDBJ whole genome shotgun (WGS) entry which is preliminary data.</text>
</comment>
<evidence type="ECO:0000256" key="1">
    <source>
        <dbReference type="SAM" id="MobiDB-lite"/>
    </source>
</evidence>
<dbReference type="EMBL" id="BMAT01012257">
    <property type="protein sequence ID" value="GFR88771.1"/>
    <property type="molecule type" value="Genomic_DNA"/>
</dbReference>
<proteinExistence type="predicted"/>
<protein>
    <submittedName>
        <fullName evidence="2">Uncharacterized protein</fullName>
    </submittedName>
</protein>
<evidence type="ECO:0000313" key="3">
    <source>
        <dbReference type="Proteomes" id="UP000762676"/>
    </source>
</evidence>
<evidence type="ECO:0000313" key="2">
    <source>
        <dbReference type="EMBL" id="GFR88771.1"/>
    </source>
</evidence>
<dbReference type="Proteomes" id="UP000762676">
    <property type="component" value="Unassembled WGS sequence"/>
</dbReference>
<organism evidence="2 3">
    <name type="scientific">Elysia marginata</name>
    <dbReference type="NCBI Taxonomy" id="1093978"/>
    <lineage>
        <taxon>Eukaryota</taxon>
        <taxon>Metazoa</taxon>
        <taxon>Spiralia</taxon>
        <taxon>Lophotrochozoa</taxon>
        <taxon>Mollusca</taxon>
        <taxon>Gastropoda</taxon>
        <taxon>Heterobranchia</taxon>
        <taxon>Euthyneura</taxon>
        <taxon>Panpulmonata</taxon>
        <taxon>Sacoglossa</taxon>
        <taxon>Placobranchoidea</taxon>
        <taxon>Plakobranchidae</taxon>
        <taxon>Elysia</taxon>
    </lineage>
</organism>
<sequence>MKRSSLTPSPSVTKRCRSGKIYNADQARNFIIDSDDELDFDADYPDSELEEVGLSDDNENVDQTPVDAISEPGPSSRSRPIDLDSAGGHGPSAAGDAPDLDAENLDIDLEVGLYSSINKQTIV</sequence>
<accession>A0AAV4GUL9</accession>
<dbReference type="AlphaFoldDB" id="A0AAV4GUL9"/>
<keyword evidence="3" id="KW-1185">Reference proteome</keyword>